<name>A0A392UJZ6_9FABA</name>
<comment type="caution">
    <text evidence="1">The sequence shown here is derived from an EMBL/GenBank/DDBJ whole genome shotgun (WGS) entry which is preliminary data.</text>
</comment>
<dbReference type="EMBL" id="LXQA010848345">
    <property type="protein sequence ID" value="MCI73871.1"/>
    <property type="molecule type" value="Genomic_DNA"/>
</dbReference>
<proteinExistence type="predicted"/>
<sequence length="48" mass="5481">MELRVLQWPLAEERPLVGTSDELAGWDRVALIAKIYELEDNIHAQFGS</sequence>
<keyword evidence="2" id="KW-1185">Reference proteome</keyword>
<dbReference type="Proteomes" id="UP000265520">
    <property type="component" value="Unassembled WGS sequence"/>
</dbReference>
<evidence type="ECO:0000313" key="1">
    <source>
        <dbReference type="EMBL" id="MCI73871.1"/>
    </source>
</evidence>
<dbReference type="AlphaFoldDB" id="A0A392UJZ6"/>
<evidence type="ECO:0000313" key="2">
    <source>
        <dbReference type="Proteomes" id="UP000265520"/>
    </source>
</evidence>
<protein>
    <submittedName>
        <fullName evidence="1">Uncharacterized protein</fullName>
    </submittedName>
</protein>
<reference evidence="1 2" key="1">
    <citation type="journal article" date="2018" name="Front. Plant Sci.">
        <title>Red Clover (Trifolium pratense) and Zigzag Clover (T. medium) - A Picture of Genomic Similarities and Differences.</title>
        <authorList>
            <person name="Dluhosova J."/>
            <person name="Istvanek J."/>
            <person name="Nedelnik J."/>
            <person name="Repkova J."/>
        </authorList>
    </citation>
    <scope>NUCLEOTIDE SEQUENCE [LARGE SCALE GENOMIC DNA]</scope>
    <source>
        <strain evidence="2">cv. 10/8</strain>
        <tissue evidence="1">Leaf</tissue>
    </source>
</reference>
<organism evidence="1 2">
    <name type="scientific">Trifolium medium</name>
    <dbReference type="NCBI Taxonomy" id="97028"/>
    <lineage>
        <taxon>Eukaryota</taxon>
        <taxon>Viridiplantae</taxon>
        <taxon>Streptophyta</taxon>
        <taxon>Embryophyta</taxon>
        <taxon>Tracheophyta</taxon>
        <taxon>Spermatophyta</taxon>
        <taxon>Magnoliopsida</taxon>
        <taxon>eudicotyledons</taxon>
        <taxon>Gunneridae</taxon>
        <taxon>Pentapetalae</taxon>
        <taxon>rosids</taxon>
        <taxon>fabids</taxon>
        <taxon>Fabales</taxon>
        <taxon>Fabaceae</taxon>
        <taxon>Papilionoideae</taxon>
        <taxon>50 kb inversion clade</taxon>
        <taxon>NPAAA clade</taxon>
        <taxon>Hologalegina</taxon>
        <taxon>IRL clade</taxon>
        <taxon>Trifolieae</taxon>
        <taxon>Trifolium</taxon>
    </lineage>
</organism>
<accession>A0A392UJZ6</accession>